<reference evidence="1 2" key="1">
    <citation type="journal article" date="2019" name="Mol. Ecol. Resour.">
        <title>Improving Illumina assemblies with Hi-C and long reads: an example with the North African dromedary.</title>
        <authorList>
            <person name="Elbers J.P."/>
            <person name="Rogers M.F."/>
            <person name="Perelman P.L."/>
            <person name="Proskuryakova A.A."/>
            <person name="Serdyukova N.A."/>
            <person name="Johnson W.E."/>
            <person name="Horin P."/>
            <person name="Corander J."/>
            <person name="Murphy D."/>
            <person name="Burger P.A."/>
        </authorList>
    </citation>
    <scope>NUCLEOTIDE SEQUENCE [LARGE SCALE GENOMIC DNA]</scope>
    <source>
        <strain evidence="1">Drom800</strain>
        <tissue evidence="1">Blood</tissue>
    </source>
</reference>
<keyword evidence="2" id="KW-1185">Reference proteome</keyword>
<gene>
    <name evidence="1" type="ORF">Cadr_000011287</name>
</gene>
<proteinExistence type="predicted"/>
<comment type="caution">
    <text evidence="1">The sequence shown here is derived from an EMBL/GenBank/DDBJ whole genome shotgun (WGS) entry which is preliminary data.</text>
</comment>
<dbReference type="AlphaFoldDB" id="A0A5N4DPU4"/>
<dbReference type="EMBL" id="JWIN03000009">
    <property type="protein sequence ID" value="KAB1273086.1"/>
    <property type="molecule type" value="Genomic_DNA"/>
</dbReference>
<evidence type="ECO:0000313" key="1">
    <source>
        <dbReference type="EMBL" id="KAB1273086.1"/>
    </source>
</evidence>
<keyword evidence="1" id="KW-0670">Pyruvate</keyword>
<protein>
    <submittedName>
        <fullName evidence="1">[Pyruvate dehydrogenase [acetyl-transferring]]-phosphatase 2</fullName>
    </submittedName>
</protein>
<organism evidence="1 2">
    <name type="scientific">Camelus dromedarius</name>
    <name type="common">Dromedary</name>
    <name type="synonym">Arabian camel</name>
    <dbReference type="NCBI Taxonomy" id="9838"/>
    <lineage>
        <taxon>Eukaryota</taxon>
        <taxon>Metazoa</taxon>
        <taxon>Chordata</taxon>
        <taxon>Craniata</taxon>
        <taxon>Vertebrata</taxon>
        <taxon>Euteleostomi</taxon>
        <taxon>Mammalia</taxon>
        <taxon>Eutheria</taxon>
        <taxon>Laurasiatheria</taxon>
        <taxon>Artiodactyla</taxon>
        <taxon>Tylopoda</taxon>
        <taxon>Camelidae</taxon>
        <taxon>Camelus</taxon>
    </lineage>
</organism>
<dbReference type="Proteomes" id="UP000299084">
    <property type="component" value="Unassembled WGS sequence"/>
</dbReference>
<evidence type="ECO:0000313" key="2">
    <source>
        <dbReference type="Proteomes" id="UP000299084"/>
    </source>
</evidence>
<name>A0A5N4DPU4_CAMDR</name>
<accession>A0A5N4DPU4</accession>
<sequence length="161" mass="18274">MRGPLCVVSLGEDSARESHLLAAKRKPTDTCQQKKIHLQLSPEQVNEVCEPVSWATKILDLINGVPNSVLQFESNQLAANPRWGPRGVASAYKQRLMFGISMDMVATPVLKQGQYLQGFHIRAPCHLRVYWQELLDLHMEMGLNIEEALMYSSRDWILTSR</sequence>